<feature type="transmembrane region" description="Helical" evidence="1">
    <location>
        <begin position="240"/>
        <end position="267"/>
    </location>
</feature>
<protein>
    <recommendedName>
        <fullName evidence="4">Taste receptor type 2</fullName>
    </recommendedName>
</protein>
<proteinExistence type="predicted"/>
<keyword evidence="1" id="KW-0472">Membrane</keyword>
<gene>
    <name evidence="2" type="ORF">CVLEPA_LOCUS26078</name>
</gene>
<sequence>MSLYNVIVSRFSYSSENLTITETTPQPLPTSPSITRPDSSYYPLSTKICACALTAGSTYLTMTLAWHAMRTWRQAFVSKVNHLCLFSSFATTLFCLNTLLMIWSQLPMQVLAWMHGAFYWISISLTYTILWARQRKFYSDDLLSRNITRCHKVMSSLVIFVIYLCFGGVVISFQLKMNSSSWISLGGVDNILPVGVLLIFICFVSQFILLFLLVNPLIGEDNTTLCEILRFKLKKDIHKMVVRLAFCALVCIFTTIITSAIVLLNSAKIINIFWGHLVALDLLINSVTTVCTFANWKQKFFPYISFHE</sequence>
<feature type="transmembrane region" description="Helical" evidence="1">
    <location>
        <begin position="83"/>
        <end position="104"/>
    </location>
</feature>
<accession>A0ABP0GM74</accession>
<feature type="transmembrane region" description="Helical" evidence="1">
    <location>
        <begin position="273"/>
        <end position="296"/>
    </location>
</feature>
<keyword evidence="1" id="KW-1133">Transmembrane helix</keyword>
<dbReference type="EMBL" id="CAWYQH010000130">
    <property type="protein sequence ID" value="CAK8692841.1"/>
    <property type="molecule type" value="Genomic_DNA"/>
</dbReference>
<comment type="caution">
    <text evidence="2">The sequence shown here is derived from an EMBL/GenBank/DDBJ whole genome shotgun (WGS) entry which is preliminary data.</text>
</comment>
<evidence type="ECO:0000256" key="1">
    <source>
        <dbReference type="SAM" id="Phobius"/>
    </source>
</evidence>
<organism evidence="2 3">
    <name type="scientific">Clavelina lepadiformis</name>
    <name type="common">Light-bulb sea squirt</name>
    <name type="synonym">Ascidia lepadiformis</name>
    <dbReference type="NCBI Taxonomy" id="159417"/>
    <lineage>
        <taxon>Eukaryota</taxon>
        <taxon>Metazoa</taxon>
        <taxon>Chordata</taxon>
        <taxon>Tunicata</taxon>
        <taxon>Ascidiacea</taxon>
        <taxon>Aplousobranchia</taxon>
        <taxon>Clavelinidae</taxon>
        <taxon>Clavelina</taxon>
    </lineage>
</organism>
<feature type="transmembrane region" description="Helical" evidence="1">
    <location>
        <begin position="153"/>
        <end position="175"/>
    </location>
</feature>
<feature type="transmembrane region" description="Helical" evidence="1">
    <location>
        <begin position="110"/>
        <end position="132"/>
    </location>
</feature>
<evidence type="ECO:0000313" key="2">
    <source>
        <dbReference type="EMBL" id="CAK8692841.1"/>
    </source>
</evidence>
<evidence type="ECO:0008006" key="4">
    <source>
        <dbReference type="Google" id="ProtNLM"/>
    </source>
</evidence>
<dbReference type="Proteomes" id="UP001642483">
    <property type="component" value="Unassembled WGS sequence"/>
</dbReference>
<keyword evidence="3" id="KW-1185">Reference proteome</keyword>
<evidence type="ECO:0000313" key="3">
    <source>
        <dbReference type="Proteomes" id="UP001642483"/>
    </source>
</evidence>
<keyword evidence="1" id="KW-0812">Transmembrane</keyword>
<reference evidence="2 3" key="1">
    <citation type="submission" date="2024-02" db="EMBL/GenBank/DDBJ databases">
        <authorList>
            <person name="Daric V."/>
            <person name="Darras S."/>
        </authorList>
    </citation>
    <scope>NUCLEOTIDE SEQUENCE [LARGE SCALE GENOMIC DNA]</scope>
</reference>
<feature type="transmembrane region" description="Helical" evidence="1">
    <location>
        <begin position="195"/>
        <end position="219"/>
    </location>
</feature>
<name>A0ABP0GM74_CLALP</name>